<organism evidence="1 2">
    <name type="scientific">Roseimaritima ulvae</name>
    <dbReference type="NCBI Taxonomy" id="980254"/>
    <lineage>
        <taxon>Bacteria</taxon>
        <taxon>Pseudomonadati</taxon>
        <taxon>Planctomycetota</taxon>
        <taxon>Planctomycetia</taxon>
        <taxon>Pirellulales</taxon>
        <taxon>Pirellulaceae</taxon>
        <taxon>Roseimaritima</taxon>
    </lineage>
</organism>
<keyword evidence="2" id="KW-1185">Reference proteome</keyword>
<reference evidence="1 2" key="1">
    <citation type="submission" date="2019-08" db="EMBL/GenBank/DDBJ databases">
        <title>Deep-cultivation of Planctomycetes and their phenomic and genomic characterization uncovers novel biology.</title>
        <authorList>
            <person name="Wiegand S."/>
            <person name="Jogler M."/>
            <person name="Boedeker C."/>
            <person name="Pinto D."/>
            <person name="Vollmers J."/>
            <person name="Rivas-Marin E."/>
            <person name="Kohn T."/>
            <person name="Peeters S.H."/>
            <person name="Heuer A."/>
            <person name="Rast P."/>
            <person name="Oberbeckmann S."/>
            <person name="Bunk B."/>
            <person name="Jeske O."/>
            <person name="Meyerdierks A."/>
            <person name="Storesund J.E."/>
            <person name="Kallscheuer N."/>
            <person name="Luecker S."/>
            <person name="Lage O.M."/>
            <person name="Pohl T."/>
            <person name="Merkel B.J."/>
            <person name="Hornburger P."/>
            <person name="Mueller R.-W."/>
            <person name="Bruemmer F."/>
            <person name="Labrenz M."/>
            <person name="Spormann A.M."/>
            <person name="Op den Camp H."/>
            <person name="Overmann J."/>
            <person name="Amann R."/>
            <person name="Jetten M.S.M."/>
            <person name="Mascher T."/>
            <person name="Medema M.H."/>
            <person name="Devos D.P."/>
            <person name="Kaster A.-K."/>
            <person name="Ovreas L."/>
            <person name="Rohde M."/>
            <person name="Galperin M.Y."/>
            <person name="Jogler C."/>
        </authorList>
    </citation>
    <scope>NUCLEOTIDE SEQUENCE [LARGE SCALE GENOMIC DNA]</scope>
    <source>
        <strain evidence="1 2">UC8</strain>
    </source>
</reference>
<name>A0A5B9QUQ4_9BACT</name>
<protein>
    <submittedName>
        <fullName evidence="1">Uncharacterized protein</fullName>
    </submittedName>
</protein>
<sequence length="43" mass="4840">MSLGYRHSDWDVVFVGDVVDRGSATGEAIKIARAMVEAEMRWQ</sequence>
<dbReference type="AlphaFoldDB" id="A0A5B9QUQ4"/>
<dbReference type="KEGG" id="rul:UC8_27940"/>
<proteinExistence type="predicted"/>
<accession>A0A5B9QUQ4</accession>
<dbReference type="RefSeq" id="WP_261340567.1">
    <property type="nucleotide sequence ID" value="NZ_CP042914.1"/>
</dbReference>
<evidence type="ECO:0000313" key="2">
    <source>
        <dbReference type="Proteomes" id="UP000325286"/>
    </source>
</evidence>
<dbReference type="EMBL" id="CP042914">
    <property type="protein sequence ID" value="QEG40776.1"/>
    <property type="molecule type" value="Genomic_DNA"/>
</dbReference>
<dbReference type="Proteomes" id="UP000325286">
    <property type="component" value="Chromosome"/>
</dbReference>
<evidence type="ECO:0000313" key="1">
    <source>
        <dbReference type="EMBL" id="QEG40776.1"/>
    </source>
</evidence>
<gene>
    <name evidence="1" type="ORF">UC8_27940</name>
</gene>